<reference evidence="1" key="1">
    <citation type="submission" date="2020-02" db="EMBL/GenBank/DDBJ databases">
        <authorList>
            <person name="Fillo S."/>
            <person name="Giordani F."/>
            <person name="Tonon E."/>
            <person name="Drigo I."/>
            <person name="Anselmo A."/>
            <person name="Fortunato A."/>
            <person name="Bano L."/>
            <person name="Lista F."/>
        </authorList>
    </citation>
    <scope>NUCLEOTIDE SEQUENCE</scope>
    <source>
        <strain evidence="1">IZSVe-TV_9877_3_12</strain>
    </source>
</reference>
<accession>A0A9Q3YYB6</accession>
<proteinExistence type="predicted"/>
<evidence type="ECO:0000313" key="1">
    <source>
        <dbReference type="EMBL" id="MCD3194261.1"/>
    </source>
</evidence>
<organism evidence="1 2">
    <name type="scientific">Clostridium botulinum C</name>
    <dbReference type="NCBI Taxonomy" id="36828"/>
    <lineage>
        <taxon>Bacteria</taxon>
        <taxon>Bacillati</taxon>
        <taxon>Bacillota</taxon>
        <taxon>Clostridia</taxon>
        <taxon>Eubacteriales</taxon>
        <taxon>Clostridiaceae</taxon>
        <taxon>Clostridium</taxon>
    </lineage>
</organism>
<dbReference type="Proteomes" id="UP000813637">
    <property type="component" value="Unassembled WGS sequence"/>
</dbReference>
<dbReference type="AlphaFoldDB" id="A0A9Q3YYB6"/>
<dbReference type="InterPro" id="IPR018755">
    <property type="entry name" value="Phage_Mu_Gp48"/>
</dbReference>
<comment type="caution">
    <text evidence="1">The sequence shown here is derived from an EMBL/GenBank/DDBJ whole genome shotgun (WGS) entry which is preliminary data.</text>
</comment>
<gene>
    <name evidence="1" type="ORF">G8S53_03025</name>
</gene>
<dbReference type="Pfam" id="PF10076">
    <property type="entry name" value="Phage_Mu_Gp48"/>
    <property type="match status" value="1"/>
</dbReference>
<dbReference type="RefSeq" id="WP_198091400.1">
    <property type="nucleotide sequence ID" value="NZ_JAAMYB010000001.1"/>
</dbReference>
<dbReference type="EMBL" id="JAAMYB010000001">
    <property type="protein sequence ID" value="MCD3194261.1"/>
    <property type="molecule type" value="Genomic_DNA"/>
</dbReference>
<reference evidence="1" key="2">
    <citation type="journal article" date="2021" name="Microorganisms">
        <title>Extensive Genome Exploration of Clostridium botulinum Group III Field Strains.</title>
        <authorList>
            <person name="Fillo S."/>
            <person name="Giordani F."/>
            <person name="Tonon E."/>
            <person name="Drigo I."/>
            <person name="Anselmo A."/>
            <person name="Fortunato A."/>
            <person name="Lista F."/>
            <person name="Bano L."/>
        </authorList>
    </citation>
    <scope>NUCLEOTIDE SEQUENCE</scope>
    <source>
        <strain evidence="1">IZSVe-TV_9877_3_12</strain>
    </source>
</reference>
<evidence type="ECO:0000313" key="2">
    <source>
        <dbReference type="Proteomes" id="UP000813637"/>
    </source>
</evidence>
<protein>
    <submittedName>
        <fullName evidence="1">DUF2313 domain-containing protein</fullName>
    </submittedName>
</protein>
<sequence>MNSYVYIRESLPEFLFDDEVFNQIIVSISNALNRLDIDTEDLQRQLFPQTCTWSIDIWENLCGIDNKGKHLEVRRAKVIAKLAQVSPITITKVENIVKNFVKDSYVENIPKQYVFRINLNGEFNFNLQQLREVIEDIKPAHLAYAIRYFMEYIVNYTTSTAAAINTTIGFHNSAYNIPTHLLLNGLADLNGEYYLNGAIRPDGIKKTFYFITKKAFSHLAVNNTINVAINSFVSALIKNSITIKGSGEIYRFKALNGKYKLNGEIDLSNKNILLQNI</sequence>
<name>A0A9Q3YYB6_CLOBO</name>